<evidence type="ECO:0000256" key="6">
    <source>
        <dbReference type="ARBA" id="ARBA00023136"/>
    </source>
</evidence>
<dbReference type="PANTHER" id="PTHR15301">
    <property type="entry name" value="INSULIN-INDUCED GENE 1"/>
    <property type="match status" value="1"/>
</dbReference>
<dbReference type="AlphaFoldDB" id="A0A8J5UQQ0"/>
<evidence type="ECO:0000256" key="2">
    <source>
        <dbReference type="ARBA" id="ARBA00007475"/>
    </source>
</evidence>
<dbReference type="RefSeq" id="XP_049264434.1">
    <property type="nucleotide sequence ID" value="XM_049405996.1"/>
</dbReference>
<dbReference type="GO" id="GO:0005789">
    <property type="term" value="C:endoplasmic reticulum membrane"/>
    <property type="evidence" value="ECO:0007669"/>
    <property type="project" value="UniProtKB-SubCell"/>
</dbReference>
<sequence>MNSQSISSATQSSEIAPGKLEKSDSVINLTKPELYGIYNSDSLFGTNVEDMDLYIKTAKPKEKDDSIPARQPPQNLYSLPLLVKFMILAASAFIYNEITKHINYSHFSDNKLANIPLAISNVFVYGFFAKFRIGTYTSIETEFGQTLDNVFALTVQGLAMSLIHPIMDYLLPASFSKRLLSSNPNPTRSTSYSNLFNDLIRSSITFLGISYAIRKIEWSSFLQVSIVWSLLNPGLWLLLDGTVSGFLASLIGCTAACVVIYLQNYDFVLQYSSNQEVSIALWLWIGSFFFCGIITFGKIGRGLFSN</sequence>
<dbReference type="EMBL" id="JAGSYN010000103">
    <property type="protein sequence ID" value="KAG7664202.1"/>
    <property type="molecule type" value="Genomic_DNA"/>
</dbReference>
<dbReference type="OrthoDB" id="205546at2759"/>
<feature type="transmembrane region" description="Helical" evidence="7">
    <location>
        <begin position="115"/>
        <end position="133"/>
    </location>
</feature>
<evidence type="ECO:0000256" key="5">
    <source>
        <dbReference type="ARBA" id="ARBA00022989"/>
    </source>
</evidence>
<dbReference type="Proteomes" id="UP000694255">
    <property type="component" value="Unassembled WGS sequence"/>
</dbReference>
<keyword evidence="6 7" id="KW-0472">Membrane</keyword>
<feature type="transmembrane region" description="Helical" evidence="7">
    <location>
        <begin position="153"/>
        <end position="171"/>
    </location>
</feature>
<protein>
    <submittedName>
        <fullName evidence="8">Uncharacterized protein</fullName>
    </submittedName>
</protein>
<gene>
    <name evidence="8" type="ORF">J8A68_002265</name>
</gene>
<name>A0A8J5UQQ0_9ASCO</name>
<comment type="subcellular location">
    <subcellularLocation>
        <location evidence="1">Endoplasmic reticulum membrane</location>
        <topology evidence="1">Multi-pass membrane protein</topology>
    </subcellularLocation>
</comment>
<keyword evidence="9" id="KW-1185">Reference proteome</keyword>
<feature type="transmembrane region" description="Helical" evidence="7">
    <location>
        <begin position="277"/>
        <end position="297"/>
    </location>
</feature>
<keyword evidence="4" id="KW-0256">Endoplasmic reticulum</keyword>
<dbReference type="InterPro" id="IPR025929">
    <property type="entry name" value="INSIG_fam"/>
</dbReference>
<evidence type="ECO:0000313" key="8">
    <source>
        <dbReference type="EMBL" id="KAG7664202.1"/>
    </source>
</evidence>
<feature type="transmembrane region" description="Helical" evidence="7">
    <location>
        <begin position="76"/>
        <end position="95"/>
    </location>
</feature>
<dbReference type="Pfam" id="PF07281">
    <property type="entry name" value="INSIG"/>
    <property type="match status" value="1"/>
</dbReference>
<dbReference type="GO" id="GO:0016126">
    <property type="term" value="P:sterol biosynthetic process"/>
    <property type="evidence" value="ECO:0007669"/>
    <property type="project" value="TreeGrafter"/>
</dbReference>
<feature type="transmembrane region" description="Helical" evidence="7">
    <location>
        <begin position="246"/>
        <end position="265"/>
    </location>
</feature>
<organism evidence="8 9">
    <name type="scientific">[Candida] subhashii</name>
    <dbReference type="NCBI Taxonomy" id="561895"/>
    <lineage>
        <taxon>Eukaryota</taxon>
        <taxon>Fungi</taxon>
        <taxon>Dikarya</taxon>
        <taxon>Ascomycota</taxon>
        <taxon>Saccharomycotina</taxon>
        <taxon>Pichiomycetes</taxon>
        <taxon>Debaryomycetaceae</taxon>
        <taxon>Spathaspora</taxon>
    </lineage>
</organism>
<dbReference type="GeneID" id="73469066"/>
<keyword evidence="3 7" id="KW-0812">Transmembrane</keyword>
<evidence type="ECO:0000256" key="7">
    <source>
        <dbReference type="SAM" id="Phobius"/>
    </source>
</evidence>
<evidence type="ECO:0000256" key="3">
    <source>
        <dbReference type="ARBA" id="ARBA00022692"/>
    </source>
</evidence>
<accession>A0A8J5UQQ0</accession>
<evidence type="ECO:0000313" key="9">
    <source>
        <dbReference type="Proteomes" id="UP000694255"/>
    </source>
</evidence>
<evidence type="ECO:0000256" key="4">
    <source>
        <dbReference type="ARBA" id="ARBA00022824"/>
    </source>
</evidence>
<keyword evidence="5 7" id="KW-1133">Transmembrane helix</keyword>
<proteinExistence type="inferred from homology"/>
<evidence type="ECO:0000256" key="1">
    <source>
        <dbReference type="ARBA" id="ARBA00004477"/>
    </source>
</evidence>
<comment type="caution">
    <text evidence="8">The sequence shown here is derived from an EMBL/GenBank/DDBJ whole genome shotgun (WGS) entry which is preliminary data.</text>
</comment>
<reference evidence="8 9" key="1">
    <citation type="journal article" date="2021" name="DNA Res.">
        <title>Genome analysis of Candida subhashii reveals its hybrid nature and dual mitochondrial genome conformations.</title>
        <authorList>
            <person name="Mixao V."/>
            <person name="Hegedusova E."/>
            <person name="Saus E."/>
            <person name="Pryszcz L.P."/>
            <person name="Cillingova A."/>
            <person name="Nosek J."/>
            <person name="Gabaldon T."/>
        </authorList>
    </citation>
    <scope>NUCLEOTIDE SEQUENCE [LARGE SCALE GENOMIC DNA]</scope>
    <source>
        <strain evidence="8 9">CBS 10753</strain>
    </source>
</reference>
<comment type="similarity">
    <text evidence="2">Belongs to the INSIG family.</text>
</comment>
<dbReference type="PANTHER" id="PTHR15301:SF3">
    <property type="entry name" value="PROTEIN NSG1-RELATED"/>
    <property type="match status" value="1"/>
</dbReference>